<evidence type="ECO:0000256" key="4">
    <source>
        <dbReference type="ARBA" id="ARBA00022683"/>
    </source>
</evidence>
<dbReference type="Pfam" id="PF00381">
    <property type="entry name" value="PTS-HPr"/>
    <property type="match status" value="1"/>
</dbReference>
<dbReference type="InterPro" id="IPR050399">
    <property type="entry name" value="HPr"/>
</dbReference>
<feature type="domain" description="HPr" evidence="5">
    <location>
        <begin position="6"/>
        <end position="96"/>
    </location>
</feature>
<dbReference type="PANTHER" id="PTHR33705:SF2">
    <property type="entry name" value="PHOSPHOCARRIER PROTEIN NPR"/>
    <property type="match status" value="1"/>
</dbReference>
<evidence type="ECO:0000256" key="1">
    <source>
        <dbReference type="ARBA" id="ARBA00004496"/>
    </source>
</evidence>
<comment type="subcellular location">
    <subcellularLocation>
        <location evidence="1">Cytoplasm</location>
    </subcellularLocation>
</comment>
<dbReference type="PROSITE" id="PS00369">
    <property type="entry name" value="PTS_HPR_HIS"/>
    <property type="match status" value="1"/>
</dbReference>
<gene>
    <name evidence="6" type="ORF">IAC75_01565</name>
</gene>
<protein>
    <submittedName>
        <fullName evidence="6">HPr family phosphocarrier protein</fullName>
    </submittedName>
</protein>
<dbReference type="GO" id="GO:0009401">
    <property type="term" value="P:phosphoenolpyruvate-dependent sugar phosphotransferase system"/>
    <property type="evidence" value="ECO:0007669"/>
    <property type="project" value="UniProtKB-KW"/>
</dbReference>
<evidence type="ECO:0000259" key="5">
    <source>
        <dbReference type="PROSITE" id="PS51350"/>
    </source>
</evidence>
<dbReference type="Proteomes" id="UP000886812">
    <property type="component" value="Unassembled WGS sequence"/>
</dbReference>
<evidence type="ECO:0000313" key="7">
    <source>
        <dbReference type="Proteomes" id="UP000886812"/>
    </source>
</evidence>
<dbReference type="PROSITE" id="PS00589">
    <property type="entry name" value="PTS_HPR_SER"/>
    <property type="match status" value="1"/>
</dbReference>
<keyword evidence="3" id="KW-0963">Cytoplasm</keyword>
<keyword evidence="4" id="KW-0598">Phosphotransferase system</keyword>
<reference evidence="6" key="2">
    <citation type="journal article" date="2021" name="PeerJ">
        <title>Extensive microbial diversity within the chicken gut microbiome revealed by metagenomics and culture.</title>
        <authorList>
            <person name="Gilroy R."/>
            <person name="Ravi A."/>
            <person name="Getino M."/>
            <person name="Pursley I."/>
            <person name="Horton D.L."/>
            <person name="Alikhan N.F."/>
            <person name="Baker D."/>
            <person name="Gharbi K."/>
            <person name="Hall N."/>
            <person name="Watson M."/>
            <person name="Adriaenssens E.M."/>
            <person name="Foster-Nyarko E."/>
            <person name="Jarju S."/>
            <person name="Secka A."/>
            <person name="Antonio M."/>
            <person name="Oren A."/>
            <person name="Chaudhuri R.R."/>
            <person name="La Ragione R."/>
            <person name="Hildebrand F."/>
            <person name="Pallen M.J."/>
        </authorList>
    </citation>
    <scope>NUCLEOTIDE SEQUENCE</scope>
    <source>
        <strain evidence="6">10669</strain>
    </source>
</reference>
<dbReference type="InterPro" id="IPR035895">
    <property type="entry name" value="HPr-like_sf"/>
</dbReference>
<dbReference type="CDD" id="cd00367">
    <property type="entry name" value="PTS-HPr_like"/>
    <property type="match status" value="1"/>
</dbReference>
<reference evidence="6" key="1">
    <citation type="submission" date="2020-10" db="EMBL/GenBank/DDBJ databases">
        <authorList>
            <person name="Gilroy R."/>
        </authorList>
    </citation>
    <scope>NUCLEOTIDE SEQUENCE</scope>
    <source>
        <strain evidence="6">10669</strain>
    </source>
</reference>
<dbReference type="InterPro" id="IPR000032">
    <property type="entry name" value="HPr-like"/>
</dbReference>
<dbReference type="AlphaFoldDB" id="A0A9D1T1J9"/>
<evidence type="ECO:0000256" key="3">
    <source>
        <dbReference type="ARBA" id="ARBA00022490"/>
    </source>
</evidence>
<proteinExistence type="inferred from homology"/>
<dbReference type="Gene3D" id="3.30.1340.10">
    <property type="entry name" value="HPr-like"/>
    <property type="match status" value="1"/>
</dbReference>
<dbReference type="EMBL" id="DVOG01000042">
    <property type="protein sequence ID" value="HIV03821.1"/>
    <property type="molecule type" value="Genomic_DNA"/>
</dbReference>
<dbReference type="GO" id="GO:0005737">
    <property type="term" value="C:cytoplasm"/>
    <property type="evidence" value="ECO:0007669"/>
    <property type="project" value="UniProtKB-SubCell"/>
</dbReference>
<dbReference type="InterPro" id="IPR002114">
    <property type="entry name" value="PTS_HPr_Ser_P_site"/>
</dbReference>
<evidence type="ECO:0000256" key="2">
    <source>
        <dbReference type="ARBA" id="ARBA00010736"/>
    </source>
</evidence>
<name>A0A9D1T1J9_9BACT</name>
<dbReference type="PRINTS" id="PR00107">
    <property type="entry name" value="PHOSPHOCPHPR"/>
</dbReference>
<comment type="caution">
    <text evidence="6">The sequence shown here is derived from an EMBL/GenBank/DDBJ whole genome shotgun (WGS) entry which is preliminary data.</text>
</comment>
<organism evidence="6 7">
    <name type="scientific">Candidatus Spyradosoma merdigallinarum</name>
    <dbReference type="NCBI Taxonomy" id="2840950"/>
    <lineage>
        <taxon>Bacteria</taxon>
        <taxon>Pseudomonadati</taxon>
        <taxon>Verrucomicrobiota</taxon>
        <taxon>Opitutia</taxon>
        <taxon>Opitutia incertae sedis</taxon>
        <taxon>Candidatus Spyradosoma</taxon>
    </lineage>
</organism>
<sequence length="98" mass="10757">MNEPTTQTRELTVQNKMGIHARPAAMIVRIANKFPAVSLDVVKDDEQVNGKSIMGLMMLAAGSGSKLCFTAAGPSADTTRMLDELQALFERKFDEENR</sequence>
<dbReference type="PROSITE" id="PS51350">
    <property type="entry name" value="PTS_HPR_DOM"/>
    <property type="match status" value="1"/>
</dbReference>
<dbReference type="NCBIfam" id="TIGR01003">
    <property type="entry name" value="PTS_HPr_family"/>
    <property type="match status" value="1"/>
</dbReference>
<evidence type="ECO:0000313" key="6">
    <source>
        <dbReference type="EMBL" id="HIV03821.1"/>
    </source>
</evidence>
<dbReference type="SUPFAM" id="SSF55594">
    <property type="entry name" value="HPr-like"/>
    <property type="match status" value="1"/>
</dbReference>
<dbReference type="PANTHER" id="PTHR33705">
    <property type="entry name" value="PHOSPHOCARRIER PROTEIN HPR"/>
    <property type="match status" value="1"/>
</dbReference>
<accession>A0A9D1T1J9</accession>
<comment type="similarity">
    <text evidence="2">Belongs to the HPr family.</text>
</comment>
<dbReference type="InterPro" id="IPR001020">
    <property type="entry name" value="PTS_HPr_His_P_site"/>
</dbReference>